<feature type="region of interest" description="Disordered" evidence="1">
    <location>
        <begin position="47"/>
        <end position="71"/>
    </location>
</feature>
<dbReference type="EMBL" id="AUZY01001343">
    <property type="protein sequence ID" value="EQD75164.1"/>
    <property type="molecule type" value="Genomic_DNA"/>
</dbReference>
<dbReference type="GO" id="GO:0008168">
    <property type="term" value="F:methyltransferase activity"/>
    <property type="evidence" value="ECO:0007669"/>
    <property type="project" value="UniProtKB-KW"/>
</dbReference>
<evidence type="ECO:0000256" key="1">
    <source>
        <dbReference type="SAM" id="MobiDB-lite"/>
    </source>
</evidence>
<keyword evidence="2" id="KW-0808">Transferase</keyword>
<dbReference type="GO" id="GO:0032259">
    <property type="term" value="P:methylation"/>
    <property type="evidence" value="ECO:0007669"/>
    <property type="project" value="UniProtKB-KW"/>
</dbReference>
<evidence type="ECO:0000313" key="2">
    <source>
        <dbReference type="EMBL" id="EQD75164.1"/>
    </source>
</evidence>
<dbReference type="Gene3D" id="3.40.50.150">
    <property type="entry name" value="Vaccinia Virus protein VP39"/>
    <property type="match status" value="1"/>
</dbReference>
<reference evidence="2" key="2">
    <citation type="journal article" date="2014" name="ISME J.">
        <title>Microbial stratification in low pH oxic and suboxic macroscopic growths along an acid mine drainage.</title>
        <authorList>
            <person name="Mendez-Garcia C."/>
            <person name="Mesa V."/>
            <person name="Sprenger R.R."/>
            <person name="Richter M."/>
            <person name="Diez M.S."/>
            <person name="Solano J."/>
            <person name="Bargiela R."/>
            <person name="Golyshina O.V."/>
            <person name="Manteca A."/>
            <person name="Ramos J.L."/>
            <person name="Gallego J.R."/>
            <person name="Llorente I."/>
            <person name="Martins Dos Santos V.A."/>
            <person name="Jensen O.N."/>
            <person name="Pelaez A.I."/>
            <person name="Sanchez J."/>
            <person name="Ferrer M."/>
        </authorList>
    </citation>
    <scope>NUCLEOTIDE SEQUENCE</scope>
</reference>
<gene>
    <name evidence="2" type="ORF">B1B_02273</name>
</gene>
<comment type="caution">
    <text evidence="2">The sequence shown here is derived from an EMBL/GenBank/DDBJ whole genome shotgun (WGS) entry which is preliminary data.</text>
</comment>
<sequence>MPESVRDRPTRSHEYVFLLTKSNRYFYDADGVRQPYRPATRLRLSQATFDSQSGGPKDYGSRRIVLLDEPS</sequence>
<name>T1D0Y4_9ZZZZ</name>
<dbReference type="AlphaFoldDB" id="T1D0Y4"/>
<dbReference type="InterPro" id="IPR029063">
    <property type="entry name" value="SAM-dependent_MTases_sf"/>
</dbReference>
<accession>T1D0Y4</accession>
<protein>
    <submittedName>
        <fullName evidence="2">DNA methylase N-4/N-6 domain protein</fullName>
    </submittedName>
</protein>
<keyword evidence="2" id="KW-0489">Methyltransferase</keyword>
<proteinExistence type="predicted"/>
<reference evidence="2" key="1">
    <citation type="submission" date="2013-08" db="EMBL/GenBank/DDBJ databases">
        <authorList>
            <person name="Mendez C."/>
            <person name="Richter M."/>
            <person name="Ferrer M."/>
            <person name="Sanchez J."/>
        </authorList>
    </citation>
    <scope>NUCLEOTIDE SEQUENCE</scope>
</reference>
<organism evidence="2">
    <name type="scientific">mine drainage metagenome</name>
    <dbReference type="NCBI Taxonomy" id="410659"/>
    <lineage>
        <taxon>unclassified sequences</taxon>
        <taxon>metagenomes</taxon>
        <taxon>ecological metagenomes</taxon>
    </lineage>
</organism>